<sequence length="88" mass="9422">MASTDTVEAVFVVGRIWFCGRSDALSAYENGERMPLPARASVTKLGSPVHAGVQVALTELSVRANTASVVVPSWQMRRVSFLLAASNE</sequence>
<accession>A0A6J7EQ01</accession>
<protein>
    <submittedName>
        <fullName evidence="1">Unannotated protein</fullName>
    </submittedName>
</protein>
<organism evidence="1">
    <name type="scientific">freshwater metagenome</name>
    <dbReference type="NCBI Taxonomy" id="449393"/>
    <lineage>
        <taxon>unclassified sequences</taxon>
        <taxon>metagenomes</taxon>
        <taxon>ecological metagenomes</taxon>
    </lineage>
</organism>
<dbReference type="EMBL" id="CAFBLP010000061">
    <property type="protein sequence ID" value="CAB4885557.1"/>
    <property type="molecule type" value="Genomic_DNA"/>
</dbReference>
<gene>
    <name evidence="1" type="ORF">UFOPK3376_02143</name>
</gene>
<evidence type="ECO:0000313" key="1">
    <source>
        <dbReference type="EMBL" id="CAB4885557.1"/>
    </source>
</evidence>
<proteinExistence type="predicted"/>
<reference evidence="1" key="1">
    <citation type="submission" date="2020-05" db="EMBL/GenBank/DDBJ databases">
        <authorList>
            <person name="Chiriac C."/>
            <person name="Salcher M."/>
            <person name="Ghai R."/>
            <person name="Kavagutti S V."/>
        </authorList>
    </citation>
    <scope>NUCLEOTIDE SEQUENCE</scope>
</reference>
<dbReference type="AlphaFoldDB" id="A0A6J7EQ01"/>
<name>A0A6J7EQ01_9ZZZZ</name>